<evidence type="ECO:0000256" key="1">
    <source>
        <dbReference type="SAM" id="Phobius"/>
    </source>
</evidence>
<comment type="caution">
    <text evidence="2">The sequence shown here is derived from an EMBL/GenBank/DDBJ whole genome shotgun (WGS) entry which is preliminary data.</text>
</comment>
<dbReference type="RefSeq" id="WP_376864361.1">
    <property type="nucleotide sequence ID" value="NZ_JBHRYB010000001.1"/>
</dbReference>
<keyword evidence="1" id="KW-0812">Transmembrane</keyword>
<evidence type="ECO:0000313" key="3">
    <source>
        <dbReference type="Proteomes" id="UP001595722"/>
    </source>
</evidence>
<keyword evidence="1" id="KW-1133">Transmembrane helix</keyword>
<gene>
    <name evidence="2" type="ORF">ACFOMG_01645</name>
</gene>
<keyword evidence="3" id="KW-1185">Reference proteome</keyword>
<name>A0ABV7VMT8_9GAMM</name>
<reference evidence="3" key="1">
    <citation type="journal article" date="2019" name="Int. J. Syst. Evol. Microbiol.">
        <title>The Global Catalogue of Microorganisms (GCM) 10K type strain sequencing project: providing services to taxonomists for standard genome sequencing and annotation.</title>
        <authorList>
            <consortium name="The Broad Institute Genomics Platform"/>
            <consortium name="The Broad Institute Genome Sequencing Center for Infectious Disease"/>
            <person name="Wu L."/>
            <person name="Ma J."/>
        </authorList>
    </citation>
    <scope>NUCLEOTIDE SEQUENCE [LARGE SCALE GENOMIC DNA]</scope>
    <source>
        <strain evidence="3">KCTC 42424</strain>
    </source>
</reference>
<proteinExistence type="predicted"/>
<feature type="transmembrane region" description="Helical" evidence="1">
    <location>
        <begin position="55"/>
        <end position="75"/>
    </location>
</feature>
<keyword evidence="1" id="KW-0472">Membrane</keyword>
<dbReference type="Proteomes" id="UP001595722">
    <property type="component" value="Unassembled WGS sequence"/>
</dbReference>
<protein>
    <submittedName>
        <fullName evidence="2">Uncharacterized protein</fullName>
    </submittedName>
</protein>
<dbReference type="EMBL" id="JBHRYB010000001">
    <property type="protein sequence ID" value="MFC3678813.1"/>
    <property type="molecule type" value="Genomic_DNA"/>
</dbReference>
<sequence length="264" mass="28030">MDKQKEPIVPDMKPSPEDIELRKRQMAARRQAAQRAAAAKAPAAATAAQPAKQTLAVVALVVALVMAGAAAFLFMQLQTLQQQFNQAQGIIADQGKNLQKLNDQLSATGENANLSVDALKILVKENNSEIRKLWDVSNKRNKSSINTNAQSIKSLKSSVAAVKKAQSTAEKAQNSALAATKKDITQTVDNKLAGLTSRVKTVEAAAADVATAQLGISQNSEALQALEAKVAKIKTGGDVGDMKLEIEDIQIRLDRIQNALGGAQ</sequence>
<organism evidence="2 3">
    <name type="scientific">Bacterioplanoides pacificum</name>
    <dbReference type="NCBI Taxonomy" id="1171596"/>
    <lineage>
        <taxon>Bacteria</taxon>
        <taxon>Pseudomonadati</taxon>
        <taxon>Pseudomonadota</taxon>
        <taxon>Gammaproteobacteria</taxon>
        <taxon>Oceanospirillales</taxon>
        <taxon>Oceanospirillaceae</taxon>
        <taxon>Bacterioplanoides</taxon>
    </lineage>
</organism>
<accession>A0ABV7VMT8</accession>
<evidence type="ECO:0000313" key="2">
    <source>
        <dbReference type="EMBL" id="MFC3678813.1"/>
    </source>
</evidence>